<dbReference type="InterPro" id="IPR029000">
    <property type="entry name" value="Cyclophilin-like_dom_sf"/>
</dbReference>
<dbReference type="PANTHER" id="PTHR45625">
    <property type="entry name" value="PEPTIDYL-PROLYL CIS-TRANS ISOMERASE-RELATED"/>
    <property type="match status" value="1"/>
</dbReference>
<dbReference type="Pfam" id="PF00160">
    <property type="entry name" value="Pro_isomerase"/>
    <property type="match status" value="1"/>
</dbReference>
<feature type="domain" description="PPIase cyclophilin-type" evidence="5">
    <location>
        <begin position="68"/>
        <end position="217"/>
    </location>
</feature>
<dbReference type="Gene3D" id="2.40.100.10">
    <property type="entry name" value="Cyclophilin-like"/>
    <property type="match status" value="1"/>
</dbReference>
<keyword evidence="2 4" id="KW-0697">Rotamase</keyword>
<dbReference type="PROSITE" id="PS50072">
    <property type="entry name" value="CSA_PPIASE_2"/>
    <property type="match status" value="1"/>
</dbReference>
<organism evidence="6 7">
    <name type="scientific">Candidatus Egerieisoma faecipullorum</name>
    <dbReference type="NCBI Taxonomy" id="2840963"/>
    <lineage>
        <taxon>Bacteria</taxon>
        <taxon>Bacillati</taxon>
        <taxon>Bacillota</taxon>
        <taxon>Clostridia</taxon>
        <taxon>Eubacteriales</taxon>
        <taxon>Clostridiaceae</taxon>
        <taxon>Clostridiaceae incertae sedis</taxon>
        <taxon>Candidatus Egerieisoma</taxon>
    </lineage>
</organism>
<dbReference type="InterPro" id="IPR044666">
    <property type="entry name" value="Cyclophilin_A-like"/>
</dbReference>
<gene>
    <name evidence="6" type="ORF">IAD50_00085</name>
</gene>
<evidence type="ECO:0000256" key="4">
    <source>
        <dbReference type="RuleBase" id="RU363019"/>
    </source>
</evidence>
<proteinExistence type="inferred from homology"/>
<reference evidence="6" key="2">
    <citation type="journal article" date="2021" name="PeerJ">
        <title>Extensive microbial diversity within the chicken gut microbiome revealed by metagenomics and culture.</title>
        <authorList>
            <person name="Gilroy R."/>
            <person name="Ravi A."/>
            <person name="Getino M."/>
            <person name="Pursley I."/>
            <person name="Horton D.L."/>
            <person name="Alikhan N.F."/>
            <person name="Baker D."/>
            <person name="Gharbi K."/>
            <person name="Hall N."/>
            <person name="Watson M."/>
            <person name="Adriaenssens E.M."/>
            <person name="Foster-Nyarko E."/>
            <person name="Jarju S."/>
            <person name="Secka A."/>
            <person name="Antonio M."/>
            <person name="Oren A."/>
            <person name="Chaudhuri R.R."/>
            <person name="La Ragione R."/>
            <person name="Hildebrand F."/>
            <person name="Pallen M.J."/>
        </authorList>
    </citation>
    <scope>NUCLEOTIDE SEQUENCE</scope>
    <source>
        <strain evidence="6">CHK195-4489</strain>
    </source>
</reference>
<accession>A0A9D1I5S6</accession>
<dbReference type="CDD" id="cd00317">
    <property type="entry name" value="cyclophilin"/>
    <property type="match status" value="1"/>
</dbReference>
<dbReference type="SUPFAM" id="SSF50891">
    <property type="entry name" value="Cyclophilin-like"/>
    <property type="match status" value="1"/>
</dbReference>
<dbReference type="PRINTS" id="PR00153">
    <property type="entry name" value="CSAPPISMRASE"/>
</dbReference>
<comment type="caution">
    <text evidence="6">The sequence shown here is derived from an EMBL/GenBank/DDBJ whole genome shotgun (WGS) entry which is preliminary data.</text>
</comment>
<dbReference type="EMBL" id="DVMM01000002">
    <property type="protein sequence ID" value="HIU28676.1"/>
    <property type="molecule type" value="Genomic_DNA"/>
</dbReference>
<dbReference type="PANTHER" id="PTHR45625:SF4">
    <property type="entry name" value="PEPTIDYLPROLYL ISOMERASE DOMAIN AND WD REPEAT-CONTAINING PROTEIN 1"/>
    <property type="match status" value="1"/>
</dbReference>
<feature type="signal peptide" evidence="4">
    <location>
        <begin position="1"/>
        <end position="19"/>
    </location>
</feature>
<dbReference type="GO" id="GO:0003755">
    <property type="term" value="F:peptidyl-prolyl cis-trans isomerase activity"/>
    <property type="evidence" value="ECO:0007669"/>
    <property type="project" value="UniProtKB-UniRule"/>
</dbReference>
<dbReference type="PROSITE" id="PS00170">
    <property type="entry name" value="CSA_PPIASE_1"/>
    <property type="match status" value="1"/>
</dbReference>
<evidence type="ECO:0000259" key="5">
    <source>
        <dbReference type="PROSITE" id="PS50072"/>
    </source>
</evidence>
<comment type="function">
    <text evidence="1 4">PPIases accelerate the folding of proteins. It catalyzes the cis-trans isomerization of proline imidic peptide bonds in oligopeptides.</text>
</comment>
<evidence type="ECO:0000256" key="3">
    <source>
        <dbReference type="ARBA" id="ARBA00023235"/>
    </source>
</evidence>
<dbReference type="GO" id="GO:0006457">
    <property type="term" value="P:protein folding"/>
    <property type="evidence" value="ECO:0007669"/>
    <property type="project" value="InterPro"/>
</dbReference>
<keyword evidence="3 4" id="KW-0413">Isomerase</keyword>
<sequence>MIGACTVVCVLLVGIAVLAARNSGSSTTGGETDVVTNNDTMTSVISSPVIDLDETLTYYADIEIAEYGTITVQLDQEAAPVTTANFVNLAQNGFYDGLTFHRIIEGFMMQGGDPNGDGSGGSEDCIVGEFSENGYENSLSHTRGAISMARADDYDSASSQFFIVQEDSTYLDGQYAVFGYVTEGLEVVDAVCEAAEPTDNNGTIEAEAQPVITSITIRTE</sequence>
<dbReference type="AlphaFoldDB" id="A0A9D1I5S6"/>
<name>A0A9D1I5S6_9CLOT</name>
<reference evidence="6" key="1">
    <citation type="submission" date="2020-10" db="EMBL/GenBank/DDBJ databases">
        <authorList>
            <person name="Gilroy R."/>
        </authorList>
    </citation>
    <scope>NUCLEOTIDE SEQUENCE</scope>
    <source>
        <strain evidence="6">CHK195-4489</strain>
    </source>
</reference>
<comment type="catalytic activity">
    <reaction evidence="4">
        <text>[protein]-peptidylproline (omega=180) = [protein]-peptidylproline (omega=0)</text>
        <dbReference type="Rhea" id="RHEA:16237"/>
        <dbReference type="Rhea" id="RHEA-COMP:10747"/>
        <dbReference type="Rhea" id="RHEA-COMP:10748"/>
        <dbReference type="ChEBI" id="CHEBI:83833"/>
        <dbReference type="ChEBI" id="CHEBI:83834"/>
        <dbReference type="EC" id="5.2.1.8"/>
    </reaction>
</comment>
<protein>
    <recommendedName>
        <fullName evidence="4">Peptidyl-prolyl cis-trans isomerase</fullName>
        <shortName evidence="4">PPIase</shortName>
        <ecNumber evidence="4">5.2.1.8</ecNumber>
    </recommendedName>
</protein>
<dbReference type="EC" id="5.2.1.8" evidence="4"/>
<keyword evidence="4" id="KW-0732">Signal</keyword>
<dbReference type="InterPro" id="IPR002130">
    <property type="entry name" value="Cyclophilin-type_PPIase_dom"/>
</dbReference>
<evidence type="ECO:0000313" key="7">
    <source>
        <dbReference type="Proteomes" id="UP000824089"/>
    </source>
</evidence>
<evidence type="ECO:0000256" key="2">
    <source>
        <dbReference type="ARBA" id="ARBA00023110"/>
    </source>
</evidence>
<evidence type="ECO:0000256" key="1">
    <source>
        <dbReference type="ARBA" id="ARBA00002388"/>
    </source>
</evidence>
<dbReference type="InterPro" id="IPR020892">
    <property type="entry name" value="Cyclophilin-type_PPIase_CS"/>
</dbReference>
<evidence type="ECO:0000313" key="6">
    <source>
        <dbReference type="EMBL" id="HIU28676.1"/>
    </source>
</evidence>
<feature type="chain" id="PRO_5039750332" description="Peptidyl-prolyl cis-trans isomerase" evidence="4">
    <location>
        <begin position="20"/>
        <end position="220"/>
    </location>
</feature>
<comment type="similarity">
    <text evidence="4">Belongs to the cyclophilin-type PPIase family.</text>
</comment>
<dbReference type="Proteomes" id="UP000824089">
    <property type="component" value="Unassembled WGS sequence"/>
</dbReference>